<feature type="signal peptide" evidence="1">
    <location>
        <begin position="1"/>
        <end position="23"/>
    </location>
</feature>
<dbReference type="PROSITE" id="PS51257">
    <property type="entry name" value="PROKAR_LIPOPROTEIN"/>
    <property type="match status" value="1"/>
</dbReference>
<evidence type="ECO:0000313" key="4">
    <source>
        <dbReference type="Proteomes" id="UP001519921"/>
    </source>
</evidence>
<evidence type="ECO:0000313" key="3">
    <source>
        <dbReference type="EMBL" id="MBW6410665.1"/>
    </source>
</evidence>
<dbReference type="Pfam" id="PF12870">
    <property type="entry name" value="DUF4878"/>
    <property type="match status" value="1"/>
</dbReference>
<feature type="domain" description="DUF4878" evidence="2">
    <location>
        <begin position="24"/>
        <end position="104"/>
    </location>
</feature>
<evidence type="ECO:0000259" key="2">
    <source>
        <dbReference type="Pfam" id="PF12870"/>
    </source>
</evidence>
<reference evidence="3 4" key="1">
    <citation type="submission" date="2021-07" db="EMBL/GenBank/DDBJ databases">
        <title>Clostridium weizhouense sp. nov., an anaerobic bacterium isolated from activated sludge of Petroleum wastewater.</title>
        <authorList>
            <person name="Li Q."/>
        </authorList>
    </citation>
    <scope>NUCLEOTIDE SEQUENCE [LARGE SCALE GENOMIC DNA]</scope>
    <source>
        <strain evidence="3 4">YB-6</strain>
    </source>
</reference>
<name>A0ABS7APR8_9CLOT</name>
<keyword evidence="1" id="KW-0732">Signal</keyword>
<protein>
    <submittedName>
        <fullName evidence="3">DUF4878 domain-containing protein</fullName>
    </submittedName>
</protein>
<dbReference type="RefSeq" id="WP_219780127.1">
    <property type="nucleotide sequence ID" value="NZ_JAHXPT010000008.1"/>
</dbReference>
<dbReference type="InterPro" id="IPR024267">
    <property type="entry name" value="DUF4878"/>
</dbReference>
<gene>
    <name evidence="3" type="ORF">KYD98_11210</name>
</gene>
<proteinExistence type="predicted"/>
<accession>A0ABS7APR8</accession>
<feature type="chain" id="PRO_5046309847" evidence="1">
    <location>
        <begin position="24"/>
        <end position="196"/>
    </location>
</feature>
<dbReference type="EMBL" id="JAHXPT010000008">
    <property type="protein sequence ID" value="MBW6410665.1"/>
    <property type="molecule type" value="Genomic_DNA"/>
</dbReference>
<organism evidence="3 4">
    <name type="scientific">Clostridium weizhouense</name>
    <dbReference type="NCBI Taxonomy" id="2859781"/>
    <lineage>
        <taxon>Bacteria</taxon>
        <taxon>Bacillati</taxon>
        <taxon>Bacillota</taxon>
        <taxon>Clostridia</taxon>
        <taxon>Eubacteriales</taxon>
        <taxon>Clostridiaceae</taxon>
        <taxon>Clostridium</taxon>
    </lineage>
</organism>
<comment type="caution">
    <text evidence="3">The sequence shown here is derived from an EMBL/GenBank/DDBJ whole genome shotgun (WGS) entry which is preliminary data.</text>
</comment>
<keyword evidence="4" id="KW-1185">Reference proteome</keyword>
<dbReference type="Proteomes" id="UP001519921">
    <property type="component" value="Unassembled WGS sequence"/>
</dbReference>
<evidence type="ECO:0000256" key="1">
    <source>
        <dbReference type="SAM" id="SignalP"/>
    </source>
</evidence>
<sequence length="196" mass="22027">MKNFKKVLSFALVFMLLAGVCGCAGKKTPTNTVKNYLEQVKKGENAEFSKLLNENIEKEDKKTEENKAKFDESEKKMLDSMKKLTYKINSENIEGDSAVVNVTATAPDLAAVIGEFFQKAISVAFSSAFAGTKPSDEENEKMYDKMLSECLDNVKLTERTQDIHLEKVDGEWKITNNDELAKLLVNIDPKKFNPQK</sequence>